<dbReference type="Proteomes" id="UP000075806">
    <property type="component" value="Unassembled WGS sequence"/>
</dbReference>
<dbReference type="Pfam" id="PF17356">
    <property type="entry name" value="PBSX_XtrA"/>
    <property type="match status" value="1"/>
</dbReference>
<name>A0A162E742_9BACI</name>
<evidence type="ECO:0000313" key="1">
    <source>
        <dbReference type="EMBL" id="KYG31932.1"/>
    </source>
</evidence>
<keyword evidence="2" id="KW-1185">Reference proteome</keyword>
<proteinExistence type="predicted"/>
<gene>
    <name evidence="1" type="ORF">AZF04_03920</name>
</gene>
<reference evidence="1" key="1">
    <citation type="submission" date="2016-02" db="EMBL/GenBank/DDBJ databases">
        <title>Genome sequence of Bacillus trypoxylicola KCTC 13244(T).</title>
        <authorList>
            <person name="Jeong H."/>
            <person name="Park S.-H."/>
            <person name="Choi S.-K."/>
        </authorList>
    </citation>
    <scope>NUCLEOTIDE SEQUENCE [LARGE SCALE GENOMIC DNA]</scope>
    <source>
        <strain evidence="1">KCTC 13244</strain>
    </source>
</reference>
<dbReference type="EMBL" id="LTAO01000012">
    <property type="protein sequence ID" value="KYG31932.1"/>
    <property type="molecule type" value="Genomic_DNA"/>
</dbReference>
<accession>A0A162E742</accession>
<protein>
    <submittedName>
        <fullName evidence="1">Uncharacterized protein</fullName>
    </submittedName>
</protein>
<dbReference type="RefSeq" id="WP_061948289.1">
    <property type="nucleotide sequence ID" value="NZ_LTAO01000012.1"/>
</dbReference>
<organism evidence="1 2">
    <name type="scientific">Alkalihalobacillus trypoxylicola</name>
    <dbReference type="NCBI Taxonomy" id="519424"/>
    <lineage>
        <taxon>Bacteria</taxon>
        <taxon>Bacillati</taxon>
        <taxon>Bacillota</taxon>
        <taxon>Bacilli</taxon>
        <taxon>Bacillales</taxon>
        <taxon>Bacillaceae</taxon>
        <taxon>Alkalihalobacillus</taxon>
    </lineage>
</organism>
<dbReference type="OrthoDB" id="2738462at2"/>
<evidence type="ECO:0000313" key="2">
    <source>
        <dbReference type="Proteomes" id="UP000075806"/>
    </source>
</evidence>
<dbReference type="InterPro" id="IPR035530">
    <property type="entry name" value="PBSX_XtrA"/>
</dbReference>
<sequence>MRLKNVEINHQYGEMDLGLMELDSPCVIVISDGKARLAKLPDHGETRVVTHQGKVKRVKFDEGEEF</sequence>
<comment type="caution">
    <text evidence="1">The sequence shown here is derived from an EMBL/GenBank/DDBJ whole genome shotgun (WGS) entry which is preliminary data.</text>
</comment>
<dbReference type="AlphaFoldDB" id="A0A162E742"/>